<feature type="transmembrane region" description="Helical" evidence="1">
    <location>
        <begin position="100"/>
        <end position="125"/>
    </location>
</feature>
<organism evidence="2 3">
    <name type="scientific">Pieris macdunnoughi</name>
    <dbReference type="NCBI Taxonomy" id="345717"/>
    <lineage>
        <taxon>Eukaryota</taxon>
        <taxon>Metazoa</taxon>
        <taxon>Ecdysozoa</taxon>
        <taxon>Arthropoda</taxon>
        <taxon>Hexapoda</taxon>
        <taxon>Insecta</taxon>
        <taxon>Pterygota</taxon>
        <taxon>Neoptera</taxon>
        <taxon>Endopterygota</taxon>
        <taxon>Lepidoptera</taxon>
        <taxon>Glossata</taxon>
        <taxon>Ditrysia</taxon>
        <taxon>Papilionoidea</taxon>
        <taxon>Pieridae</taxon>
        <taxon>Pierinae</taxon>
        <taxon>Pieris</taxon>
    </lineage>
</organism>
<dbReference type="Proteomes" id="UP000663880">
    <property type="component" value="Unassembled WGS sequence"/>
</dbReference>
<keyword evidence="1" id="KW-1133">Transmembrane helix</keyword>
<feature type="transmembrane region" description="Helical" evidence="1">
    <location>
        <begin position="67"/>
        <end position="88"/>
    </location>
</feature>
<gene>
    <name evidence="2" type="ORF">PMACD_LOCUS283</name>
</gene>
<keyword evidence="1" id="KW-0812">Transmembrane</keyword>
<feature type="transmembrane region" description="Helical" evidence="1">
    <location>
        <begin position="137"/>
        <end position="159"/>
    </location>
</feature>
<reference evidence="2" key="1">
    <citation type="submission" date="2021-02" db="EMBL/GenBank/DDBJ databases">
        <authorList>
            <person name="Steward A R."/>
        </authorList>
    </citation>
    <scope>NUCLEOTIDE SEQUENCE</scope>
</reference>
<name>A0A821L3T9_9NEOP</name>
<dbReference type="OrthoDB" id="7439829at2759"/>
<dbReference type="EMBL" id="CAJOBZ010000001">
    <property type="protein sequence ID" value="CAF4745004.1"/>
    <property type="molecule type" value="Genomic_DNA"/>
</dbReference>
<sequence>MEKMPEVTRCFGMFPAKHATYLISLVGLGMGGIGLTGIVLYGLIEKAVTAFLFQHSKGPVDDTVKKCVLLTIGLTSLLLTIGCALMFLGATSSNPGPLAVSVWIIYAMNVIDITLCVAAPLSCFFMDTLCVVKKLSFSSIVFLFLLMTVFLELWVYFMLVVNTYLMEIT</sequence>
<evidence type="ECO:0000313" key="2">
    <source>
        <dbReference type="EMBL" id="CAF4745004.1"/>
    </source>
</evidence>
<feature type="transmembrane region" description="Helical" evidence="1">
    <location>
        <begin position="20"/>
        <end position="44"/>
    </location>
</feature>
<keyword evidence="1" id="KW-0472">Membrane</keyword>
<proteinExistence type="predicted"/>
<protein>
    <submittedName>
        <fullName evidence="2">Uncharacterized protein</fullName>
    </submittedName>
</protein>
<dbReference type="AlphaFoldDB" id="A0A821L3T9"/>
<comment type="caution">
    <text evidence="2">The sequence shown here is derived from an EMBL/GenBank/DDBJ whole genome shotgun (WGS) entry which is preliminary data.</text>
</comment>
<keyword evidence="3" id="KW-1185">Reference proteome</keyword>
<evidence type="ECO:0000313" key="3">
    <source>
        <dbReference type="Proteomes" id="UP000663880"/>
    </source>
</evidence>
<accession>A0A821L3T9</accession>
<evidence type="ECO:0000256" key="1">
    <source>
        <dbReference type="SAM" id="Phobius"/>
    </source>
</evidence>